<feature type="region of interest" description="Disordered" evidence="1">
    <location>
        <begin position="205"/>
        <end position="242"/>
    </location>
</feature>
<organism evidence="2 3">
    <name type="scientific">Strigomonas culicis</name>
    <dbReference type="NCBI Taxonomy" id="28005"/>
    <lineage>
        <taxon>Eukaryota</taxon>
        <taxon>Discoba</taxon>
        <taxon>Euglenozoa</taxon>
        <taxon>Kinetoplastea</taxon>
        <taxon>Metakinetoplastina</taxon>
        <taxon>Trypanosomatida</taxon>
        <taxon>Trypanosomatidae</taxon>
        <taxon>Strigomonadinae</taxon>
        <taxon>Strigomonas</taxon>
    </lineage>
</organism>
<feature type="compositionally biased region" description="Basic and acidic residues" evidence="1">
    <location>
        <begin position="230"/>
        <end position="242"/>
    </location>
</feature>
<reference evidence="2 3" key="1">
    <citation type="journal article" date="2013" name="PLoS ONE">
        <title>Predicting the Proteins of Angomonas deanei, Strigomonas culicis and Their Respective Endosymbionts Reveals New Aspects of the Trypanosomatidae Family.</title>
        <authorList>
            <person name="Motta M.C."/>
            <person name="Martins A.C."/>
            <person name="de Souza S.S."/>
            <person name="Catta-Preta C.M."/>
            <person name="Silva R."/>
            <person name="Klein C.C."/>
            <person name="de Almeida L.G."/>
            <person name="de Lima Cunha O."/>
            <person name="Ciapina L.P."/>
            <person name="Brocchi M."/>
            <person name="Colabardini A.C."/>
            <person name="de Araujo Lima B."/>
            <person name="Machado C.R."/>
            <person name="de Almeida Soares C.M."/>
            <person name="Probst C.M."/>
            <person name="de Menezes C.B."/>
            <person name="Thompson C.E."/>
            <person name="Bartholomeu D.C."/>
            <person name="Gradia D.F."/>
            <person name="Pavoni D.P."/>
            <person name="Grisard E.C."/>
            <person name="Fantinatti-Garboggini F."/>
            <person name="Marchini F.K."/>
            <person name="Rodrigues-Luiz G.F."/>
            <person name="Wagner G."/>
            <person name="Goldman G.H."/>
            <person name="Fietto J.L."/>
            <person name="Elias M.C."/>
            <person name="Goldman M.H."/>
            <person name="Sagot M.F."/>
            <person name="Pereira M."/>
            <person name="Stoco P.H."/>
            <person name="de Mendonca-Neto R.P."/>
            <person name="Teixeira S.M."/>
            <person name="Maciel T.E."/>
            <person name="de Oliveira Mendes T.A."/>
            <person name="Urmenyi T.P."/>
            <person name="de Souza W."/>
            <person name="Schenkman S."/>
            <person name="de Vasconcelos A.T."/>
        </authorList>
    </citation>
    <scope>NUCLEOTIDE SEQUENCE [LARGE SCALE GENOMIC DNA]</scope>
</reference>
<evidence type="ECO:0008006" key="4">
    <source>
        <dbReference type="Google" id="ProtNLM"/>
    </source>
</evidence>
<evidence type="ECO:0000313" key="2">
    <source>
        <dbReference type="EMBL" id="EPY16356.1"/>
    </source>
</evidence>
<name>S9UNU8_9TRYP</name>
<keyword evidence="3" id="KW-1185">Reference proteome</keyword>
<evidence type="ECO:0000313" key="3">
    <source>
        <dbReference type="Proteomes" id="UP000015354"/>
    </source>
</evidence>
<sequence length="242" mass="26530">MIEKQQALLRTASGLAHTKTQESIEQLRSDLPHQLEFMLELVEHACQTNGDAAALIDAGCIEHLSLLAYLVTASTEMRHRFVGVLAALCHSSHDVTLQLATEGGMLLWLLTFAQHLCREYGTQSHLYTQPFFVDVLRLLRTLCVALHHPAARHTGGRHRGGEAALRHMALAQVQELRRCLVAAGVTAQETRQLVDETLHLWARGPSQRSADAVEDDDAEHAVAAEDAPESDARGGRGEEAEG</sequence>
<proteinExistence type="predicted"/>
<gene>
    <name evidence="2" type="ORF">STCU_11367</name>
</gene>
<protein>
    <recommendedName>
        <fullName evidence="4">Ataxin-10 domain-containing protein</fullName>
    </recommendedName>
</protein>
<dbReference type="Proteomes" id="UP000015354">
    <property type="component" value="Unassembled WGS sequence"/>
</dbReference>
<dbReference type="EMBL" id="ATMH01011325">
    <property type="protein sequence ID" value="EPY16356.1"/>
    <property type="molecule type" value="Genomic_DNA"/>
</dbReference>
<evidence type="ECO:0000256" key="1">
    <source>
        <dbReference type="SAM" id="MobiDB-lite"/>
    </source>
</evidence>
<dbReference type="AlphaFoldDB" id="S9UNU8"/>
<accession>S9UNU8</accession>
<comment type="caution">
    <text evidence="2">The sequence shown here is derived from an EMBL/GenBank/DDBJ whole genome shotgun (WGS) entry which is preliminary data.</text>
</comment>